<proteinExistence type="predicted"/>
<sequence length="30" mass="3752">MSSWELDDLWELLHEMDVANNRRKEVRIEH</sequence>
<keyword evidence="2" id="KW-1185">Reference proteome</keyword>
<organism evidence="1 2">
    <name type="scientific">Dickeya phage Dagda</name>
    <dbReference type="NCBI Taxonomy" id="2163630"/>
    <lineage>
        <taxon>Viruses</taxon>
        <taxon>Duplodnaviria</taxon>
        <taxon>Heunggongvirae</taxon>
        <taxon>Uroviricota</taxon>
        <taxon>Caudoviricetes</taxon>
        <taxon>Autographivirales</taxon>
        <taxon>Autotranscriptaviridae</taxon>
        <taxon>Studiervirinae</taxon>
        <taxon>Aarhusvirus</taxon>
        <taxon>Aarhusvirus dagda</taxon>
    </lineage>
</organism>
<evidence type="ECO:0000313" key="1">
    <source>
        <dbReference type="EMBL" id="AXR70225.1"/>
    </source>
</evidence>
<dbReference type="RefSeq" id="YP_009800952.1">
    <property type="nucleotide sequence ID" value="NC_047961.1"/>
</dbReference>
<dbReference type="GeneID" id="54991458"/>
<dbReference type="EMBL" id="MH059632">
    <property type="protein sequence ID" value="AXR70225.1"/>
    <property type="molecule type" value="Genomic_DNA"/>
</dbReference>
<evidence type="ECO:0000313" key="2">
    <source>
        <dbReference type="Proteomes" id="UP000246267"/>
    </source>
</evidence>
<accession>A0A346NSW1</accession>
<dbReference type="KEGG" id="vg:54991458"/>
<dbReference type="Proteomes" id="UP000246267">
    <property type="component" value="Segment"/>
</dbReference>
<protein>
    <submittedName>
        <fullName evidence="1">Uncharacterized protein</fullName>
    </submittedName>
</protein>
<name>A0A346NSW1_9CAUD</name>
<reference evidence="1 2" key="1">
    <citation type="journal article" name="Viruses">
        <title>Unlocking the Potential of 46 New Bacteriophages for Biocontrol of Dickeya Solani.</title>
        <authorList>
            <person name="Carstens A.B."/>
            <person name="Djurhuus A.M."/>
            <person name="Kot W."/>
            <person name="Jacobs-Sera D."/>
            <person name="Hatfull G.F."/>
            <person name="Hansen L.H."/>
        </authorList>
    </citation>
    <scope>NUCLEOTIDE SEQUENCE [LARGE SCALE GENOMIC DNA]</scope>
</reference>